<dbReference type="GO" id="GO:0005789">
    <property type="term" value="C:endoplasmic reticulum membrane"/>
    <property type="evidence" value="ECO:0007669"/>
    <property type="project" value="UniProtKB-SubCell"/>
</dbReference>
<evidence type="ECO:0000256" key="6">
    <source>
        <dbReference type="ARBA" id="ARBA00012204"/>
    </source>
</evidence>
<dbReference type="InterPro" id="IPR002403">
    <property type="entry name" value="Cyt_P450_E_grp-IV"/>
</dbReference>
<evidence type="ECO:0000256" key="21">
    <source>
        <dbReference type="ARBA" id="ARBA00023160"/>
    </source>
</evidence>
<reference evidence="30" key="2">
    <citation type="submission" date="2025-09" db="UniProtKB">
        <authorList>
            <consortium name="Ensembl"/>
        </authorList>
    </citation>
    <scope>IDENTIFICATION</scope>
</reference>
<dbReference type="GO" id="GO:0106256">
    <property type="term" value="F:hydroperoxy icosatetraenoate dehydratase activity"/>
    <property type="evidence" value="ECO:0007669"/>
    <property type="project" value="UniProtKB-EC"/>
</dbReference>
<evidence type="ECO:0000256" key="10">
    <source>
        <dbReference type="ARBA" id="ARBA00022516"/>
    </source>
</evidence>
<dbReference type="STRING" id="409849.ENSPMGP00000022954"/>
<evidence type="ECO:0000256" key="11">
    <source>
        <dbReference type="ARBA" id="ARBA00022585"/>
    </source>
</evidence>
<dbReference type="PANTHER" id="PTHR24306:SF4">
    <property type="entry name" value="PROSTACYCLIN SYNTHASE"/>
    <property type="match status" value="1"/>
</dbReference>
<dbReference type="GO" id="GO:0008116">
    <property type="term" value="F:prostaglandin-I synthase activity"/>
    <property type="evidence" value="ECO:0007669"/>
    <property type="project" value="UniProtKB-EC"/>
</dbReference>
<dbReference type="GO" id="GO:0004497">
    <property type="term" value="F:monooxygenase activity"/>
    <property type="evidence" value="ECO:0007669"/>
    <property type="project" value="InterPro"/>
</dbReference>
<keyword evidence="16" id="KW-0276">Fatty acid metabolism</keyword>
<evidence type="ECO:0000256" key="24">
    <source>
        <dbReference type="ARBA" id="ARBA00031205"/>
    </source>
</evidence>
<proteinExistence type="inferred from homology"/>
<reference evidence="30" key="1">
    <citation type="submission" date="2025-08" db="UniProtKB">
        <authorList>
            <consortium name="Ensembl"/>
        </authorList>
    </citation>
    <scope>IDENTIFICATION</scope>
</reference>
<comment type="subcellular location">
    <subcellularLocation>
        <location evidence="4">Endoplasmic reticulum membrane</location>
        <topology evidence="4">Single-pass membrane protein</topology>
    </subcellularLocation>
</comment>
<keyword evidence="20 27" id="KW-0472">Membrane</keyword>
<dbReference type="PANTHER" id="PTHR24306">
    <property type="match status" value="1"/>
</dbReference>
<keyword evidence="14 27" id="KW-0479">Metal-binding</keyword>
<comment type="catalytic activity">
    <reaction evidence="2">
        <text>a hydroperoxyeicosatetraenoate = an oxoeicosatetraenoate + H2O</text>
        <dbReference type="Rhea" id="RHEA:55556"/>
        <dbReference type="ChEBI" id="CHEBI:15377"/>
        <dbReference type="ChEBI" id="CHEBI:59720"/>
        <dbReference type="ChEBI" id="CHEBI:131859"/>
        <dbReference type="EC" id="4.2.1.152"/>
    </reaction>
    <physiologicalReaction direction="left-to-right" evidence="2">
        <dbReference type="Rhea" id="RHEA:55557"/>
    </physiologicalReaction>
</comment>
<evidence type="ECO:0000256" key="26">
    <source>
        <dbReference type="ARBA" id="ARBA00045141"/>
    </source>
</evidence>
<keyword evidence="22" id="KW-0413">Isomerase</keyword>
<keyword evidence="11" id="KW-0643">Prostaglandin biosynthesis</keyword>
<evidence type="ECO:0000256" key="7">
    <source>
        <dbReference type="ARBA" id="ARBA00013084"/>
    </source>
</evidence>
<dbReference type="PIRSF" id="PIRSF000047">
    <property type="entry name" value="Cytochrome_CYPVIIA1"/>
    <property type="match status" value="1"/>
</dbReference>
<evidence type="ECO:0000256" key="19">
    <source>
        <dbReference type="ARBA" id="ARBA00023098"/>
    </source>
</evidence>
<evidence type="ECO:0000256" key="2">
    <source>
        <dbReference type="ARBA" id="ARBA00001719"/>
    </source>
</evidence>
<evidence type="ECO:0000256" key="28">
    <source>
        <dbReference type="PIRSR" id="PIRSR000047-2"/>
    </source>
</evidence>
<dbReference type="GO" id="GO:0016705">
    <property type="term" value="F:oxidoreductase activity, acting on paired donors, with incorporation or reduction of molecular oxygen"/>
    <property type="evidence" value="ECO:0007669"/>
    <property type="project" value="InterPro"/>
</dbReference>
<dbReference type="AlphaFoldDB" id="A0A3B4B2T0"/>
<name>A0A3B4B2T0_9GOBI</name>
<keyword evidence="12 27" id="KW-0349">Heme</keyword>
<protein>
    <recommendedName>
        <fullName evidence="8">Prostacyclin synthase</fullName>
        <ecNumber evidence="7">4.2.1.152</ecNumber>
        <ecNumber evidence="6">5.3.99.4</ecNumber>
    </recommendedName>
    <alternativeName>
        <fullName evidence="25">Hydroperoxy icosatetraenoate dehydratase</fullName>
    </alternativeName>
    <alternativeName>
        <fullName evidence="24">Prostaglandin I2 synthase</fullName>
    </alternativeName>
</protein>
<dbReference type="Gene3D" id="1.10.630.10">
    <property type="entry name" value="Cytochrome P450"/>
    <property type="match status" value="1"/>
</dbReference>
<dbReference type="InterPro" id="IPR036396">
    <property type="entry name" value="Cyt_P450_sf"/>
</dbReference>
<dbReference type="Pfam" id="PF00067">
    <property type="entry name" value="p450"/>
    <property type="match status" value="1"/>
</dbReference>
<dbReference type="PRINTS" id="PR00465">
    <property type="entry name" value="EP450IV"/>
</dbReference>
<comment type="function">
    <text evidence="26">Catalyzes the biosynthesis and metabolism of eicosanoids. Catalyzes the isomerization of prostaglandin H2 to prostacyclin (= prostaglandin I2), a potent mediator of vasodilation and inhibitor of platelet aggregation. Additionally, displays dehydratase activity, toward hydroperoxyeicosatetraenoates (HPETEs), especially toward (15S)-hydroperoxy-(5Z,8Z,11Z,13E)-eicosatetraenoate (15(S)-HPETE).</text>
</comment>
<feature type="binding site" evidence="28">
    <location>
        <position position="261"/>
    </location>
    <ligand>
        <name>substrate</name>
    </ligand>
</feature>
<comment type="similarity">
    <text evidence="5 27">Belongs to the cytochrome P450 family.</text>
</comment>
<keyword evidence="18 27" id="KW-0408">Iron</keyword>
<comment type="cofactor">
    <cofactor evidence="3 27">
        <name>heme</name>
        <dbReference type="ChEBI" id="CHEBI:30413"/>
    </cofactor>
</comment>
<keyword evidence="23" id="KW-0456">Lyase</keyword>
<evidence type="ECO:0000256" key="15">
    <source>
        <dbReference type="ARBA" id="ARBA00022824"/>
    </source>
</evidence>
<evidence type="ECO:0000256" key="29">
    <source>
        <dbReference type="SAM" id="MobiDB-lite"/>
    </source>
</evidence>
<evidence type="ECO:0000256" key="18">
    <source>
        <dbReference type="ARBA" id="ARBA00023004"/>
    </source>
</evidence>
<feature type="region of interest" description="Disordered" evidence="29">
    <location>
        <begin position="286"/>
        <end position="310"/>
    </location>
</feature>
<evidence type="ECO:0000256" key="23">
    <source>
        <dbReference type="ARBA" id="ARBA00023239"/>
    </source>
</evidence>
<keyword evidence="17" id="KW-1133">Transmembrane helix</keyword>
<keyword evidence="10" id="KW-0444">Lipid biosynthesis</keyword>
<keyword evidence="9" id="KW-0644">Prostaglandin metabolism</keyword>
<evidence type="ECO:0000256" key="25">
    <source>
        <dbReference type="ARBA" id="ARBA00033404"/>
    </source>
</evidence>
<keyword evidence="15 27" id="KW-0256">Endoplasmic reticulum</keyword>
<evidence type="ECO:0000256" key="12">
    <source>
        <dbReference type="ARBA" id="ARBA00022617"/>
    </source>
</evidence>
<keyword evidence="19" id="KW-0443">Lipid metabolism</keyword>
<evidence type="ECO:0000313" key="31">
    <source>
        <dbReference type="Proteomes" id="UP000261520"/>
    </source>
</evidence>
<evidence type="ECO:0000256" key="1">
    <source>
        <dbReference type="ARBA" id="ARBA00000463"/>
    </source>
</evidence>
<keyword evidence="13" id="KW-0812">Transmembrane</keyword>
<dbReference type="GO" id="GO:0001516">
    <property type="term" value="P:prostaglandin biosynthetic process"/>
    <property type="evidence" value="ECO:0007669"/>
    <property type="project" value="UniProtKB-KW"/>
</dbReference>
<evidence type="ECO:0000256" key="22">
    <source>
        <dbReference type="ARBA" id="ARBA00023235"/>
    </source>
</evidence>
<evidence type="ECO:0000256" key="3">
    <source>
        <dbReference type="ARBA" id="ARBA00001971"/>
    </source>
</evidence>
<dbReference type="Ensembl" id="ENSPMGT00000024452.1">
    <property type="protein sequence ID" value="ENSPMGP00000022954.1"/>
    <property type="gene ID" value="ENSPMGG00000018570.1"/>
</dbReference>
<evidence type="ECO:0000313" key="30">
    <source>
        <dbReference type="Ensembl" id="ENSPMGP00000022954.1"/>
    </source>
</evidence>
<feature type="binding site" evidence="28">
    <location>
        <position position="355"/>
    </location>
    <ligand>
        <name>substrate</name>
    </ligand>
</feature>
<dbReference type="SUPFAM" id="SSF48264">
    <property type="entry name" value="Cytochrome P450"/>
    <property type="match status" value="1"/>
</dbReference>
<accession>A0A3B4B2T0</accession>
<evidence type="ECO:0000256" key="9">
    <source>
        <dbReference type="ARBA" id="ARBA00022501"/>
    </source>
</evidence>
<keyword evidence="21" id="KW-0275">Fatty acid biosynthesis</keyword>
<evidence type="ECO:0000256" key="4">
    <source>
        <dbReference type="ARBA" id="ARBA00004389"/>
    </source>
</evidence>
<dbReference type="GO" id="GO:0005506">
    <property type="term" value="F:iron ion binding"/>
    <property type="evidence" value="ECO:0007669"/>
    <property type="project" value="InterPro"/>
</dbReference>
<dbReference type="EC" id="4.2.1.152" evidence="7"/>
<dbReference type="InterPro" id="IPR001128">
    <property type="entry name" value="Cyt_P450"/>
</dbReference>
<evidence type="ECO:0000256" key="27">
    <source>
        <dbReference type="PIRNR" id="PIRNR000047"/>
    </source>
</evidence>
<evidence type="ECO:0000256" key="13">
    <source>
        <dbReference type="ARBA" id="ARBA00022692"/>
    </source>
</evidence>
<dbReference type="InterPro" id="IPR024204">
    <property type="entry name" value="Cyt_P450_CYP7A1-type"/>
</dbReference>
<dbReference type="GO" id="GO:0020037">
    <property type="term" value="F:heme binding"/>
    <property type="evidence" value="ECO:0007669"/>
    <property type="project" value="InterPro"/>
</dbReference>
<evidence type="ECO:0000256" key="16">
    <source>
        <dbReference type="ARBA" id="ARBA00022832"/>
    </source>
</evidence>
<organism evidence="30 31">
    <name type="scientific">Periophthalmus magnuspinnatus</name>
    <dbReference type="NCBI Taxonomy" id="409849"/>
    <lineage>
        <taxon>Eukaryota</taxon>
        <taxon>Metazoa</taxon>
        <taxon>Chordata</taxon>
        <taxon>Craniata</taxon>
        <taxon>Vertebrata</taxon>
        <taxon>Euteleostomi</taxon>
        <taxon>Actinopterygii</taxon>
        <taxon>Neopterygii</taxon>
        <taxon>Teleostei</taxon>
        <taxon>Neoteleostei</taxon>
        <taxon>Acanthomorphata</taxon>
        <taxon>Gobiaria</taxon>
        <taxon>Gobiiformes</taxon>
        <taxon>Gobioidei</taxon>
        <taxon>Gobiidae</taxon>
        <taxon>Oxudercinae</taxon>
        <taxon>Periophthalmus</taxon>
    </lineage>
</organism>
<sequence>MVWTILAILSGLFILFLLYSNRTRRRNEPPLDKGHIPWLGHALEFGKDAAKFLARMKEKHGDIFTVRVAGMYLTVLLDPHSFDSVLNDVGSLEVGNSRNKLLEQIFGLQLNGIKDSDERSWMEKHFHAVSLTKLCSKMKTNMQNLLKDDFNGNKNWRQDGLFNLCYSLLFRAGYLTLFGSEGNASAVYKEFRKFDDRLTKLARKSLKRAREKLWDLLSPKCLESTPKPWQQDYIDFLKKEGVDAEMQTRALLLQLWTTQCNAGPAAFWLLGFLLTHPEAMEAVKSELKHLTPQDSPPKSAPLQEPGAHPTTPVFDSVLSETLRLTAAVMINRDVVQDKSVCMADGRQYFLRKGDKVCLFPFLSPQMNEEIHEQPQMFKYDRFLNEDMTVKRTFYKDGRQLKHYSMPWGAGGNMGKSLCIFCLRFVSLVLTHLDVELCEPGARLPPVDPGRYGFGMLKPHGDVQVRCRLRTTQH</sequence>
<evidence type="ECO:0000256" key="8">
    <source>
        <dbReference type="ARBA" id="ARBA00017409"/>
    </source>
</evidence>
<evidence type="ECO:0000256" key="20">
    <source>
        <dbReference type="ARBA" id="ARBA00023136"/>
    </source>
</evidence>
<comment type="catalytic activity">
    <reaction evidence="1">
        <text>prostaglandin H2 = prostaglandin I2</text>
        <dbReference type="Rhea" id="RHEA:23580"/>
        <dbReference type="ChEBI" id="CHEBI:57403"/>
        <dbReference type="ChEBI" id="CHEBI:57405"/>
        <dbReference type="EC" id="5.3.99.4"/>
    </reaction>
    <physiologicalReaction direction="left-to-right" evidence="1">
        <dbReference type="Rhea" id="RHEA:23581"/>
    </physiologicalReaction>
</comment>
<dbReference type="Proteomes" id="UP000261520">
    <property type="component" value="Unplaced"/>
</dbReference>
<evidence type="ECO:0000256" key="5">
    <source>
        <dbReference type="ARBA" id="ARBA00010617"/>
    </source>
</evidence>
<feature type="binding site" evidence="28">
    <location>
        <position position="110"/>
    </location>
    <ligand>
        <name>substrate</name>
    </ligand>
</feature>
<evidence type="ECO:0000256" key="17">
    <source>
        <dbReference type="ARBA" id="ARBA00022989"/>
    </source>
</evidence>
<evidence type="ECO:0000256" key="14">
    <source>
        <dbReference type="ARBA" id="ARBA00022723"/>
    </source>
</evidence>
<dbReference type="EC" id="5.3.99.4" evidence="6"/>
<keyword evidence="31" id="KW-1185">Reference proteome</keyword>